<reference evidence="3" key="3">
    <citation type="submission" date="2025-09" db="UniProtKB">
        <authorList>
            <consortium name="Ensembl"/>
        </authorList>
    </citation>
    <scope>IDENTIFICATION</scope>
</reference>
<feature type="domain" description="Reverse transcriptase" evidence="2">
    <location>
        <begin position="1"/>
        <end position="222"/>
    </location>
</feature>
<dbReference type="PROSITE" id="PS50878">
    <property type="entry name" value="RT_POL"/>
    <property type="match status" value="1"/>
</dbReference>
<reference evidence="3" key="1">
    <citation type="submission" date="2019-05" db="EMBL/GenBank/DDBJ databases">
        <authorList>
            <person name="Zhang S."/>
            <person name="Liu J."/>
        </authorList>
    </citation>
    <scope>NUCLEOTIDE SEQUENCE [LARGE SCALE GENOMIC DNA]</scope>
</reference>
<dbReference type="SUPFAM" id="SSF56672">
    <property type="entry name" value="DNA/RNA polymerases"/>
    <property type="match status" value="1"/>
</dbReference>
<dbReference type="AlphaFoldDB" id="A0A8B9XCQ7"/>
<dbReference type="Pfam" id="PF00078">
    <property type="entry name" value="RVT_1"/>
    <property type="match status" value="1"/>
</dbReference>
<protein>
    <recommendedName>
        <fullName evidence="1">RNA-directed DNA polymerase</fullName>
        <ecNumber evidence="1">2.7.7.49</ecNumber>
    </recommendedName>
</protein>
<keyword evidence="4" id="KW-1185">Reference proteome</keyword>
<dbReference type="EC" id="2.7.7.49" evidence="1"/>
<dbReference type="PANTHER" id="PTHR47027">
    <property type="entry name" value="REVERSE TRANSCRIPTASE DOMAIN-CONTAINING PROTEIN"/>
    <property type="match status" value="1"/>
</dbReference>
<organism evidence="3 4">
    <name type="scientific">Bos mutus grunniens</name>
    <name type="common">Wild yak</name>
    <name type="synonym">Bos grunniens</name>
    <dbReference type="NCBI Taxonomy" id="30521"/>
    <lineage>
        <taxon>Eukaryota</taxon>
        <taxon>Metazoa</taxon>
        <taxon>Chordata</taxon>
        <taxon>Craniata</taxon>
        <taxon>Vertebrata</taxon>
        <taxon>Euteleostomi</taxon>
        <taxon>Mammalia</taxon>
        <taxon>Eutheria</taxon>
        <taxon>Laurasiatheria</taxon>
        <taxon>Artiodactyla</taxon>
        <taxon>Ruminantia</taxon>
        <taxon>Pecora</taxon>
        <taxon>Bovidae</taxon>
        <taxon>Bovinae</taxon>
        <taxon>Bos</taxon>
    </lineage>
</organism>
<name>A0A8B9XCQ7_BOSMU</name>
<accession>A0A8B9XCQ7</accession>
<dbReference type="InterPro" id="IPR000477">
    <property type="entry name" value="RT_dom"/>
</dbReference>
<proteinExistence type="predicted"/>
<dbReference type="CDD" id="cd01650">
    <property type="entry name" value="RT_nLTR_like"/>
    <property type="match status" value="1"/>
</dbReference>
<reference evidence="3" key="2">
    <citation type="submission" date="2025-08" db="UniProtKB">
        <authorList>
            <consortium name="Ensembl"/>
        </authorList>
    </citation>
    <scope>IDENTIFICATION</scope>
</reference>
<dbReference type="Proteomes" id="UP000694520">
    <property type="component" value="Chromosome 16"/>
</dbReference>
<dbReference type="PANTHER" id="PTHR47027:SF8">
    <property type="entry name" value="RIBONUCLEASE H"/>
    <property type="match status" value="1"/>
</dbReference>
<dbReference type="Ensembl" id="ENSBGRT00000023687.1">
    <property type="protein sequence ID" value="ENSBGRP00000020479.1"/>
    <property type="gene ID" value="ENSBGRG00000012970.1"/>
</dbReference>
<evidence type="ECO:0000259" key="2">
    <source>
        <dbReference type="PROSITE" id="PS50878"/>
    </source>
</evidence>
<dbReference type="InterPro" id="IPR043502">
    <property type="entry name" value="DNA/RNA_pol_sf"/>
</dbReference>
<evidence type="ECO:0000256" key="1">
    <source>
        <dbReference type="ARBA" id="ARBA00012493"/>
    </source>
</evidence>
<dbReference type="GO" id="GO:0003964">
    <property type="term" value="F:RNA-directed DNA polymerase activity"/>
    <property type="evidence" value="ECO:0007669"/>
    <property type="project" value="UniProtKB-EC"/>
</dbReference>
<evidence type="ECO:0000313" key="4">
    <source>
        <dbReference type="Proteomes" id="UP000694520"/>
    </source>
</evidence>
<dbReference type="GeneTree" id="ENSGT01140000282489"/>
<evidence type="ECO:0000313" key="3">
    <source>
        <dbReference type="Ensembl" id="ENSBGRP00000020479.1"/>
    </source>
</evidence>
<sequence length="417" mass="47456">MLKILQARLQQYVNCELPDVQAGFTKGRGTRDQIANVRWIIEKAREFQKNIYFCFIDYAKAFDCVDHNKLWKILREMGIPDHLTSLLRNLYAGQEATVRTGHGTTDWFQIGKGVRQGCVLSPCLLNLRAEYIMRNAGLDEAQAGIKIAGRNTNNLRYADDTTHMAESEEELKSLLMKVKVESEKVGLKLNIQKTKIMASGPITSWEIDGETVSDFIFWGSKITADGDCSHEIKRCLLLGRKVMTNLDSVLKSRDFTLPTKVHLVKAMVFPVVMYGCESCTVKKAERQRIDAFELVGEFGKFTLLENTLESPLDCKEISPGISLEGMMLKLKLQYFGHLMGRVDSLEKTLMLGRIGGSRRRRQQKMRWLDGITDSMDMSLRELREFVMDREAWHAAGLCSWASLVVQLVKNPPAMWET</sequence>